<accession>A0A832J3L5</accession>
<sequence length="65" mass="7146">MTESKILKWVGLLLIAGGILIVIFRRIAGIDLTEGQLFSQDLPYWIIAVSCLIGGYVIINNAQGR</sequence>
<organism evidence="2">
    <name type="scientific">Candidatus Tenderia electrophaga</name>
    <dbReference type="NCBI Taxonomy" id="1748243"/>
    <lineage>
        <taxon>Bacteria</taxon>
        <taxon>Pseudomonadati</taxon>
        <taxon>Pseudomonadota</taxon>
        <taxon>Gammaproteobacteria</taxon>
        <taxon>Candidatus Tenderiales</taxon>
        <taxon>Candidatus Tenderiaceae</taxon>
        <taxon>Candidatus Tenderia</taxon>
    </lineage>
</organism>
<keyword evidence="1" id="KW-0812">Transmembrane</keyword>
<reference evidence="2" key="1">
    <citation type="journal article" date="2020" name="mSystems">
        <title>Genome- and Community-Level Interaction Insights into Carbon Utilization and Element Cycling Functions of Hydrothermarchaeota in Hydrothermal Sediment.</title>
        <authorList>
            <person name="Zhou Z."/>
            <person name="Liu Y."/>
            <person name="Xu W."/>
            <person name="Pan J."/>
            <person name="Luo Z.H."/>
            <person name="Li M."/>
        </authorList>
    </citation>
    <scope>NUCLEOTIDE SEQUENCE [LARGE SCALE GENOMIC DNA]</scope>
    <source>
        <strain evidence="2">HyVt-505</strain>
    </source>
</reference>
<keyword evidence="1" id="KW-1133">Transmembrane helix</keyword>
<name>A0A832J3L5_9GAMM</name>
<gene>
    <name evidence="2" type="ORF">ENJ65_03680</name>
</gene>
<proteinExistence type="predicted"/>
<dbReference type="Proteomes" id="UP000885832">
    <property type="component" value="Unassembled WGS sequence"/>
</dbReference>
<comment type="caution">
    <text evidence="2">The sequence shown here is derived from an EMBL/GenBank/DDBJ whole genome shotgun (WGS) entry which is preliminary data.</text>
</comment>
<keyword evidence="1" id="KW-0472">Membrane</keyword>
<feature type="transmembrane region" description="Helical" evidence="1">
    <location>
        <begin position="42"/>
        <end position="59"/>
    </location>
</feature>
<dbReference type="AlphaFoldDB" id="A0A832J3L5"/>
<protein>
    <submittedName>
        <fullName evidence="2">Uncharacterized protein</fullName>
    </submittedName>
</protein>
<feature type="transmembrane region" description="Helical" evidence="1">
    <location>
        <begin position="12"/>
        <end position="30"/>
    </location>
</feature>
<evidence type="ECO:0000313" key="2">
    <source>
        <dbReference type="EMBL" id="HHJ80714.1"/>
    </source>
</evidence>
<evidence type="ECO:0000256" key="1">
    <source>
        <dbReference type="SAM" id="Phobius"/>
    </source>
</evidence>
<dbReference type="EMBL" id="DRNF01000232">
    <property type="protein sequence ID" value="HHJ80714.1"/>
    <property type="molecule type" value="Genomic_DNA"/>
</dbReference>